<evidence type="ECO:0000256" key="2">
    <source>
        <dbReference type="ARBA" id="ARBA00022884"/>
    </source>
</evidence>
<feature type="domain" description="RRM" evidence="4">
    <location>
        <begin position="156"/>
        <end position="237"/>
    </location>
</feature>
<dbReference type="Pfam" id="PF00076">
    <property type="entry name" value="RRM_1"/>
    <property type="match status" value="1"/>
</dbReference>
<dbReference type="EMBL" id="JH431845">
    <property type="status" value="NOT_ANNOTATED_CDS"/>
    <property type="molecule type" value="Genomic_DNA"/>
</dbReference>
<dbReference type="AlphaFoldDB" id="T1J4K2"/>
<protein>
    <recommendedName>
        <fullName evidence="4">RRM domain-containing protein</fullName>
    </recommendedName>
</protein>
<evidence type="ECO:0000313" key="6">
    <source>
        <dbReference type="Proteomes" id="UP000014500"/>
    </source>
</evidence>
<accession>T1J4K2</accession>
<dbReference type="SUPFAM" id="SSF54928">
    <property type="entry name" value="RNA-binding domain, RBD"/>
    <property type="match status" value="1"/>
</dbReference>
<dbReference type="PhylomeDB" id="T1J4K2"/>
<dbReference type="HOGENOM" id="CLU_1171968_0_0_1"/>
<dbReference type="InterPro" id="IPR012677">
    <property type="entry name" value="Nucleotide-bd_a/b_plait_sf"/>
</dbReference>
<keyword evidence="2 3" id="KW-0694">RNA-binding</keyword>
<sequence length="237" mass="26452">MDRSEIPWFCLARKAHESIHPRLSDGKCLPRNKAPRAQNVLAGVGWMGHERSPLCVWCWRVERERLCRVEGPVYDVADAGSQSISYVNLGLCKEWGASRVLLYASEVPQPAASEQVRLRARFNMAALHNGMVEQTAQMCGTPNINPGLPAKEHDAIKLFIGQIPRNLDETDLKPMFEEFGRIYELTVLKDKFTGTHKGCAFLTYCARDSALKAQNALHEQKTLPGVSTILDSFGGSR</sequence>
<dbReference type="EnsemblMetazoa" id="SMAR008540-RA">
    <property type="protein sequence ID" value="SMAR008540-PA"/>
    <property type="gene ID" value="SMAR008540"/>
</dbReference>
<organism evidence="5 6">
    <name type="scientific">Strigamia maritima</name>
    <name type="common">European centipede</name>
    <name type="synonym">Geophilus maritimus</name>
    <dbReference type="NCBI Taxonomy" id="126957"/>
    <lineage>
        <taxon>Eukaryota</taxon>
        <taxon>Metazoa</taxon>
        <taxon>Ecdysozoa</taxon>
        <taxon>Arthropoda</taxon>
        <taxon>Myriapoda</taxon>
        <taxon>Chilopoda</taxon>
        <taxon>Pleurostigmophora</taxon>
        <taxon>Geophilomorpha</taxon>
        <taxon>Linotaeniidae</taxon>
        <taxon>Strigamia</taxon>
    </lineage>
</organism>
<evidence type="ECO:0000256" key="1">
    <source>
        <dbReference type="ARBA" id="ARBA00022737"/>
    </source>
</evidence>
<proteinExistence type="predicted"/>
<evidence type="ECO:0000259" key="4">
    <source>
        <dbReference type="PROSITE" id="PS50102"/>
    </source>
</evidence>
<dbReference type="STRING" id="126957.T1J4K2"/>
<name>T1J4K2_STRMM</name>
<evidence type="ECO:0000256" key="3">
    <source>
        <dbReference type="PROSITE-ProRule" id="PRU00176"/>
    </source>
</evidence>
<reference evidence="6" key="1">
    <citation type="submission" date="2011-05" db="EMBL/GenBank/DDBJ databases">
        <authorList>
            <person name="Richards S.R."/>
            <person name="Qu J."/>
            <person name="Jiang H."/>
            <person name="Jhangiani S.N."/>
            <person name="Agravi P."/>
            <person name="Goodspeed R."/>
            <person name="Gross S."/>
            <person name="Mandapat C."/>
            <person name="Jackson L."/>
            <person name="Mathew T."/>
            <person name="Pu L."/>
            <person name="Thornton R."/>
            <person name="Saada N."/>
            <person name="Wilczek-Boney K.B."/>
            <person name="Lee S."/>
            <person name="Kovar C."/>
            <person name="Wu Y."/>
            <person name="Scherer S.E."/>
            <person name="Worley K.C."/>
            <person name="Muzny D.M."/>
            <person name="Gibbs R."/>
        </authorList>
    </citation>
    <scope>NUCLEOTIDE SEQUENCE</scope>
    <source>
        <strain evidence="6">Brora</strain>
    </source>
</reference>
<dbReference type="Gene3D" id="3.30.70.330">
    <property type="match status" value="1"/>
</dbReference>
<dbReference type="InterPro" id="IPR035979">
    <property type="entry name" value="RBD_domain_sf"/>
</dbReference>
<dbReference type="PROSITE" id="PS50102">
    <property type="entry name" value="RRM"/>
    <property type="match status" value="1"/>
</dbReference>
<dbReference type="GO" id="GO:0003723">
    <property type="term" value="F:RNA binding"/>
    <property type="evidence" value="ECO:0007669"/>
    <property type="project" value="UniProtKB-UniRule"/>
</dbReference>
<keyword evidence="1" id="KW-0677">Repeat</keyword>
<dbReference type="InterPro" id="IPR000504">
    <property type="entry name" value="RRM_dom"/>
</dbReference>
<keyword evidence="6" id="KW-1185">Reference proteome</keyword>
<dbReference type="eggNOG" id="KOG0146">
    <property type="taxonomic scope" value="Eukaryota"/>
</dbReference>
<reference evidence="5" key="2">
    <citation type="submission" date="2015-02" db="UniProtKB">
        <authorList>
            <consortium name="EnsemblMetazoa"/>
        </authorList>
    </citation>
    <scope>IDENTIFICATION</scope>
</reference>
<dbReference type="SMART" id="SM00360">
    <property type="entry name" value="RRM"/>
    <property type="match status" value="1"/>
</dbReference>
<evidence type="ECO:0000313" key="5">
    <source>
        <dbReference type="EnsemblMetazoa" id="SMAR008540-PA"/>
    </source>
</evidence>
<dbReference type="FunFam" id="3.30.70.330:FF:000592">
    <property type="entry name" value="CUGBP Elav-like family member 4"/>
    <property type="match status" value="1"/>
</dbReference>
<dbReference type="PANTHER" id="PTHR24012">
    <property type="entry name" value="RNA BINDING PROTEIN"/>
    <property type="match status" value="1"/>
</dbReference>
<dbReference type="Proteomes" id="UP000014500">
    <property type="component" value="Unassembled WGS sequence"/>
</dbReference>